<dbReference type="InterPro" id="IPR002636">
    <property type="entry name" value="DUF29"/>
</dbReference>
<keyword evidence="2" id="KW-1185">Reference proteome</keyword>
<evidence type="ECO:0000313" key="1">
    <source>
        <dbReference type="EMBL" id="RCR71078.1"/>
    </source>
</evidence>
<sequence>MKPDWQDLVITSHLDTVETIRKLIEDKEYEEAMEGLDELYENMSNADKRALERQLVRLMVHILKWRYQPQKRSTSWVRTIVNARREIQKLQKYMPSLNVQFIESSWQESFEDATEEAKAEMNLSRKDKFEPAPLTWQEVFEDEYLL</sequence>
<gene>
    <name evidence="1" type="ORF">DUE52_02150</name>
</gene>
<reference evidence="1 2" key="1">
    <citation type="submission" date="2018-07" db="EMBL/GenBank/DDBJ databases">
        <title>Genome analysis of Larkinella rosea.</title>
        <authorList>
            <person name="Zhou Z."/>
            <person name="Wang G."/>
        </authorList>
    </citation>
    <scope>NUCLEOTIDE SEQUENCE [LARGE SCALE GENOMIC DNA]</scope>
    <source>
        <strain evidence="2">zzj9</strain>
    </source>
</reference>
<dbReference type="OrthoDB" id="425753at2"/>
<dbReference type="RefSeq" id="WP_114404308.1">
    <property type="nucleotide sequence ID" value="NZ_QOWE01000002.1"/>
</dbReference>
<dbReference type="AlphaFoldDB" id="A0A368JTU5"/>
<comment type="caution">
    <text evidence="1">The sequence shown here is derived from an EMBL/GenBank/DDBJ whole genome shotgun (WGS) entry which is preliminary data.</text>
</comment>
<dbReference type="PANTHER" id="PTHR34235:SF4">
    <property type="entry name" value="SLR0291 PROTEIN"/>
    <property type="match status" value="1"/>
</dbReference>
<dbReference type="Proteomes" id="UP000253383">
    <property type="component" value="Unassembled WGS sequence"/>
</dbReference>
<dbReference type="Pfam" id="PF01724">
    <property type="entry name" value="DUF29"/>
    <property type="match status" value="1"/>
</dbReference>
<proteinExistence type="predicted"/>
<name>A0A368JTU5_9BACT</name>
<dbReference type="EMBL" id="QOWE01000002">
    <property type="protein sequence ID" value="RCR71078.1"/>
    <property type="molecule type" value="Genomic_DNA"/>
</dbReference>
<evidence type="ECO:0000313" key="2">
    <source>
        <dbReference type="Proteomes" id="UP000253383"/>
    </source>
</evidence>
<dbReference type="Gene3D" id="1.20.1220.20">
    <property type="entry name" value="Uncharcterised protein PF01724"/>
    <property type="match status" value="1"/>
</dbReference>
<dbReference type="PANTHER" id="PTHR34235">
    <property type="entry name" value="SLR1203 PROTEIN-RELATED"/>
    <property type="match status" value="1"/>
</dbReference>
<accession>A0A368JTU5</accession>
<protein>
    <submittedName>
        <fullName evidence="1">DUF29 domain-containing protein</fullName>
    </submittedName>
</protein>
<organism evidence="1 2">
    <name type="scientific">Larkinella punicea</name>
    <dbReference type="NCBI Taxonomy" id="2315727"/>
    <lineage>
        <taxon>Bacteria</taxon>
        <taxon>Pseudomonadati</taxon>
        <taxon>Bacteroidota</taxon>
        <taxon>Cytophagia</taxon>
        <taxon>Cytophagales</taxon>
        <taxon>Spirosomataceae</taxon>
        <taxon>Larkinella</taxon>
    </lineage>
</organism>